<organism evidence="3 4">
    <name type="scientific">Dictyobacter halimunensis</name>
    <dbReference type="NCBI Taxonomy" id="3026934"/>
    <lineage>
        <taxon>Bacteria</taxon>
        <taxon>Bacillati</taxon>
        <taxon>Chloroflexota</taxon>
        <taxon>Ktedonobacteria</taxon>
        <taxon>Ktedonobacterales</taxon>
        <taxon>Dictyobacteraceae</taxon>
        <taxon>Dictyobacter</taxon>
    </lineage>
</organism>
<gene>
    <name evidence="3" type="ORF">KDH_41570</name>
</gene>
<feature type="transmembrane region" description="Helical" evidence="2">
    <location>
        <begin position="12"/>
        <end position="33"/>
    </location>
</feature>
<dbReference type="RefSeq" id="WP_338253244.1">
    <property type="nucleotide sequence ID" value="NZ_BSRI01000002.1"/>
</dbReference>
<accession>A0ABQ6FST1</accession>
<evidence type="ECO:0000313" key="3">
    <source>
        <dbReference type="EMBL" id="GLV57321.1"/>
    </source>
</evidence>
<feature type="transmembrane region" description="Helical" evidence="2">
    <location>
        <begin position="67"/>
        <end position="87"/>
    </location>
</feature>
<comment type="caution">
    <text evidence="3">The sequence shown here is derived from an EMBL/GenBank/DDBJ whole genome shotgun (WGS) entry which is preliminary data.</text>
</comment>
<keyword evidence="2" id="KW-0812">Transmembrane</keyword>
<feature type="transmembrane region" description="Helical" evidence="2">
    <location>
        <begin position="138"/>
        <end position="165"/>
    </location>
</feature>
<feature type="compositionally biased region" description="Acidic residues" evidence="1">
    <location>
        <begin position="118"/>
        <end position="127"/>
    </location>
</feature>
<dbReference type="Proteomes" id="UP001344906">
    <property type="component" value="Unassembled WGS sequence"/>
</dbReference>
<protein>
    <recommendedName>
        <fullName evidence="5">DUF4386 domain-containing protein</fullName>
    </recommendedName>
</protein>
<proteinExistence type="predicted"/>
<evidence type="ECO:0000256" key="2">
    <source>
        <dbReference type="SAM" id="Phobius"/>
    </source>
</evidence>
<dbReference type="EMBL" id="BSRI01000002">
    <property type="protein sequence ID" value="GLV57321.1"/>
    <property type="molecule type" value="Genomic_DNA"/>
</dbReference>
<name>A0ABQ6FST1_9CHLR</name>
<feature type="region of interest" description="Disordered" evidence="1">
    <location>
        <begin position="103"/>
        <end position="127"/>
    </location>
</feature>
<evidence type="ECO:0008006" key="5">
    <source>
        <dbReference type="Google" id="ProtNLM"/>
    </source>
</evidence>
<feature type="transmembrane region" description="Helical" evidence="2">
    <location>
        <begin position="185"/>
        <end position="209"/>
    </location>
</feature>
<feature type="transmembrane region" description="Helical" evidence="2">
    <location>
        <begin position="221"/>
        <end position="246"/>
    </location>
</feature>
<keyword evidence="2" id="KW-0472">Membrane</keyword>
<keyword evidence="4" id="KW-1185">Reference proteome</keyword>
<sequence>MKRGLLARLRSNGIYYIIAGLLLLLVIPLYQVLFLGHTGFSAALDATGLGRYTAYLAWISSHSLPFLVYRALLLCAFLLLISFPFNLNRIIIAQELMAQQEREEEERQAMTEQAGAADSEEEEEEDGLPAYPWRGKGFVVLAAWLGLVGLSIYLLGTAASSIYFILVASSTGAALQNSVTTIAPIFSIITNVLGTGLLGLGCLFFGAMIGRTGKNLWPGAWVAFGYASLFIGAMLCISAVAVLSAAGSGQSTLTTIATLLFAIWIIWLGTMLVRLKPEP</sequence>
<feature type="transmembrane region" description="Helical" evidence="2">
    <location>
        <begin position="252"/>
        <end position="273"/>
    </location>
</feature>
<evidence type="ECO:0000256" key="1">
    <source>
        <dbReference type="SAM" id="MobiDB-lite"/>
    </source>
</evidence>
<reference evidence="3 4" key="1">
    <citation type="submission" date="2023-02" db="EMBL/GenBank/DDBJ databases">
        <title>Dictyobacter halimunensis sp. nov., a new member of the class Ktedonobacteria from forest soil in a geothermal area.</title>
        <authorList>
            <person name="Rachmania M.K."/>
            <person name="Ningsih F."/>
            <person name="Sakai Y."/>
            <person name="Yabe S."/>
            <person name="Yokota A."/>
            <person name="Sjamsuridzal W."/>
        </authorList>
    </citation>
    <scope>NUCLEOTIDE SEQUENCE [LARGE SCALE GENOMIC DNA]</scope>
    <source>
        <strain evidence="3 4">S3.2.2.5</strain>
    </source>
</reference>
<keyword evidence="2" id="KW-1133">Transmembrane helix</keyword>
<evidence type="ECO:0000313" key="4">
    <source>
        <dbReference type="Proteomes" id="UP001344906"/>
    </source>
</evidence>